<dbReference type="Gene3D" id="3.20.20.80">
    <property type="entry name" value="Glycosidases"/>
    <property type="match status" value="1"/>
</dbReference>
<sequence>MNEVDRRHFLKGGLALGAGLALTPLSRVAVAAAVKTTQVESKGFFTLGKRKDHWWLITPDGKPFFTMGINHIDPASLRYPENIHIWQKKYGGSTLVC</sequence>
<dbReference type="InterPro" id="IPR019546">
    <property type="entry name" value="TAT_signal_bac_arc"/>
</dbReference>
<dbReference type="NCBIfam" id="TIGR01409">
    <property type="entry name" value="TAT_signal_seq"/>
    <property type="match status" value="1"/>
</dbReference>
<dbReference type="EMBL" id="UINC01040006">
    <property type="protein sequence ID" value="SVB39289.1"/>
    <property type="molecule type" value="Genomic_DNA"/>
</dbReference>
<name>A0A382DM73_9ZZZZ</name>
<organism evidence="1">
    <name type="scientific">marine metagenome</name>
    <dbReference type="NCBI Taxonomy" id="408172"/>
    <lineage>
        <taxon>unclassified sequences</taxon>
        <taxon>metagenomes</taxon>
        <taxon>ecological metagenomes</taxon>
    </lineage>
</organism>
<dbReference type="InterPro" id="IPR006311">
    <property type="entry name" value="TAT_signal"/>
</dbReference>
<accession>A0A382DM73</accession>
<dbReference type="Pfam" id="PF10518">
    <property type="entry name" value="TAT_signal"/>
    <property type="match status" value="1"/>
</dbReference>
<evidence type="ECO:0000313" key="1">
    <source>
        <dbReference type="EMBL" id="SVB39289.1"/>
    </source>
</evidence>
<gene>
    <name evidence="1" type="ORF">METZ01_LOCUS192143</name>
</gene>
<reference evidence="1" key="1">
    <citation type="submission" date="2018-05" db="EMBL/GenBank/DDBJ databases">
        <authorList>
            <person name="Lanie J.A."/>
            <person name="Ng W.-L."/>
            <person name="Kazmierczak K.M."/>
            <person name="Andrzejewski T.M."/>
            <person name="Davidsen T.M."/>
            <person name="Wayne K.J."/>
            <person name="Tettelin H."/>
            <person name="Glass J.I."/>
            <person name="Rusch D."/>
            <person name="Podicherti R."/>
            <person name="Tsui H.-C.T."/>
            <person name="Winkler M.E."/>
        </authorList>
    </citation>
    <scope>NUCLEOTIDE SEQUENCE</scope>
</reference>
<proteinExistence type="predicted"/>
<dbReference type="AlphaFoldDB" id="A0A382DM73"/>
<protein>
    <submittedName>
        <fullName evidence="1">Uncharacterized protein</fullName>
    </submittedName>
</protein>
<dbReference type="PROSITE" id="PS51318">
    <property type="entry name" value="TAT"/>
    <property type="match status" value="1"/>
</dbReference>